<keyword evidence="13" id="KW-1185">Reference proteome</keyword>
<dbReference type="Gene3D" id="1.20.144.10">
    <property type="entry name" value="Phosphatidic acid phosphatase type 2/haloperoxidase"/>
    <property type="match status" value="1"/>
</dbReference>
<evidence type="ECO:0000256" key="7">
    <source>
        <dbReference type="ARBA" id="ARBA00023209"/>
    </source>
</evidence>
<dbReference type="InterPro" id="IPR017438">
    <property type="entry name" value="ATP-NAD_kinase_N"/>
</dbReference>
<dbReference type="GO" id="GO:0005524">
    <property type="term" value="F:ATP binding"/>
    <property type="evidence" value="ECO:0007669"/>
    <property type="project" value="UniProtKB-KW"/>
</dbReference>
<feature type="transmembrane region" description="Helical" evidence="10">
    <location>
        <begin position="93"/>
        <end position="112"/>
    </location>
</feature>
<dbReference type="PANTHER" id="PTHR12358:SF54">
    <property type="entry name" value="SPHINGOSINE KINASE RELATED PROTEIN"/>
    <property type="match status" value="1"/>
</dbReference>
<feature type="transmembrane region" description="Helical" evidence="10">
    <location>
        <begin position="58"/>
        <end position="81"/>
    </location>
</feature>
<keyword evidence="8" id="KW-1208">Phospholipid metabolism</keyword>
<sequence length="577" mass="60713">MAIMVRKPPSGFSLGFTVGTVLAFVGWTLLVLFVPGLSRLDRAVDLPTVRLGSPAGQVAGAIALLSWPPLVYGGLLGLAAWAHRYRFRNLSAGAALIVVISLVADTALKYALRRPAPADALPLFTTEGLSYPSNHLSVAVSGLAAVGATLVITRRSRQTQVIWGLIASVIILVIAVDRLVLGANRLTDLVGALFLGGAVTSVALLAAGVRVLPGLVTFTRRSNPDDDEDTPPRRCAVVYNPAKILDWAAFRRQVEFELSSRGWSRAIWLETTVDDPGYRVTRYAVRQGVDLVLGAGGDGTIRSIASGLTGSGIPFGIIPAGTGNLLARNLGIPLDLAAALDVAFDGAAKPTDVVQIRVDGGPPDHFMVMAGIGLDAVIMQGTNPDLKKAVGSAAYFVSAAQHANHPAAHATIQVDDGEPFRRRAHVIVVGNVGYLQANIPLIPDAKPDDGLLDVLIASPRSVTDWIRLTGRVLTRAKRDDDQLDRLTGRKVRIEVADPDHYQLDGDTAGDGSVLEAEVLPGALLVRVPTPVRSPRPAEAAAAHLGDAVPEPLPEDGPRDQDSGAAADQQPVPAPRSS</sequence>
<gene>
    <name evidence="12" type="ORF">FHX74_001460</name>
</gene>
<keyword evidence="5 12" id="KW-0418">Kinase</keyword>
<keyword evidence="7" id="KW-0594">Phospholipid biosynthesis</keyword>
<evidence type="ECO:0000256" key="10">
    <source>
        <dbReference type="SAM" id="Phobius"/>
    </source>
</evidence>
<keyword evidence="7" id="KW-0444">Lipid biosynthesis</keyword>
<evidence type="ECO:0000259" key="11">
    <source>
        <dbReference type="PROSITE" id="PS50146"/>
    </source>
</evidence>
<keyword evidence="10" id="KW-0472">Membrane</keyword>
<evidence type="ECO:0000256" key="3">
    <source>
        <dbReference type="ARBA" id="ARBA00022679"/>
    </source>
</evidence>
<keyword evidence="6" id="KW-0067">ATP-binding</keyword>
<accession>A0A7W3IRJ0</accession>
<evidence type="ECO:0000256" key="6">
    <source>
        <dbReference type="ARBA" id="ARBA00022840"/>
    </source>
</evidence>
<dbReference type="PROSITE" id="PS50146">
    <property type="entry name" value="DAGK"/>
    <property type="match status" value="1"/>
</dbReference>
<dbReference type="GO" id="GO:0008654">
    <property type="term" value="P:phospholipid biosynthetic process"/>
    <property type="evidence" value="ECO:0007669"/>
    <property type="project" value="UniProtKB-KW"/>
</dbReference>
<dbReference type="InterPro" id="IPR016064">
    <property type="entry name" value="NAD/diacylglycerol_kinase_sf"/>
</dbReference>
<dbReference type="PANTHER" id="PTHR12358">
    <property type="entry name" value="SPHINGOSINE KINASE"/>
    <property type="match status" value="1"/>
</dbReference>
<feature type="domain" description="DAGKc" evidence="11">
    <location>
        <begin position="230"/>
        <end position="360"/>
    </location>
</feature>
<dbReference type="RefSeq" id="WP_182559407.1">
    <property type="nucleotide sequence ID" value="NZ_JACGWT010000002.1"/>
</dbReference>
<evidence type="ECO:0000256" key="5">
    <source>
        <dbReference type="ARBA" id="ARBA00022777"/>
    </source>
</evidence>
<dbReference type="SMART" id="SM00046">
    <property type="entry name" value="DAGKc"/>
    <property type="match status" value="1"/>
</dbReference>
<keyword evidence="10" id="KW-1133">Transmembrane helix</keyword>
<dbReference type="SUPFAM" id="SSF111331">
    <property type="entry name" value="NAD kinase/diacylglycerol kinase-like"/>
    <property type="match status" value="1"/>
</dbReference>
<comment type="similarity">
    <text evidence="2">Belongs to the diacylglycerol/lipid kinase family.</text>
</comment>
<evidence type="ECO:0000313" key="13">
    <source>
        <dbReference type="Proteomes" id="UP000523079"/>
    </source>
</evidence>
<protein>
    <submittedName>
        <fullName evidence="12">YegS/Rv2252/BmrU family lipid kinase</fullName>
    </submittedName>
</protein>
<dbReference type="AlphaFoldDB" id="A0A7W3IRJ0"/>
<dbReference type="EMBL" id="JACGWT010000002">
    <property type="protein sequence ID" value="MBA8793855.1"/>
    <property type="molecule type" value="Genomic_DNA"/>
</dbReference>
<comment type="cofactor">
    <cofactor evidence="1">
        <name>Mg(2+)</name>
        <dbReference type="ChEBI" id="CHEBI:18420"/>
    </cofactor>
</comment>
<dbReference type="SUPFAM" id="SSF48317">
    <property type="entry name" value="Acid phosphatase/Vanadium-dependent haloperoxidase"/>
    <property type="match status" value="1"/>
</dbReference>
<proteinExistence type="inferred from homology"/>
<dbReference type="InterPro" id="IPR045540">
    <property type="entry name" value="YegS/DAGK_C"/>
</dbReference>
<keyword evidence="4" id="KW-0547">Nucleotide-binding</keyword>
<dbReference type="Gene3D" id="2.60.200.40">
    <property type="match status" value="1"/>
</dbReference>
<dbReference type="Gene3D" id="3.40.50.10330">
    <property type="entry name" value="Probable inorganic polyphosphate/atp-NAD kinase, domain 1"/>
    <property type="match status" value="1"/>
</dbReference>
<feature type="transmembrane region" description="Helical" evidence="10">
    <location>
        <begin position="161"/>
        <end position="183"/>
    </location>
</feature>
<evidence type="ECO:0000256" key="9">
    <source>
        <dbReference type="SAM" id="MobiDB-lite"/>
    </source>
</evidence>
<dbReference type="Pfam" id="PF19279">
    <property type="entry name" value="YegS_C"/>
    <property type="match status" value="1"/>
</dbReference>
<name>A0A7W3IRJ0_9ACTN</name>
<keyword evidence="3" id="KW-0808">Transferase</keyword>
<reference evidence="12 13" key="1">
    <citation type="submission" date="2020-07" db="EMBL/GenBank/DDBJ databases">
        <title>Sequencing the genomes of 1000 actinobacteria strains.</title>
        <authorList>
            <person name="Klenk H.-P."/>
        </authorList>
    </citation>
    <scope>NUCLEOTIDE SEQUENCE [LARGE SCALE GENOMIC DNA]</scope>
    <source>
        <strain evidence="12 13">DSM 100723</strain>
    </source>
</reference>
<dbReference type="Proteomes" id="UP000523079">
    <property type="component" value="Unassembled WGS sequence"/>
</dbReference>
<keyword evidence="7" id="KW-0443">Lipid metabolism</keyword>
<evidence type="ECO:0000256" key="8">
    <source>
        <dbReference type="ARBA" id="ARBA00023264"/>
    </source>
</evidence>
<dbReference type="GO" id="GO:0016301">
    <property type="term" value="F:kinase activity"/>
    <property type="evidence" value="ECO:0007669"/>
    <property type="project" value="UniProtKB-KW"/>
</dbReference>
<evidence type="ECO:0000256" key="4">
    <source>
        <dbReference type="ARBA" id="ARBA00022741"/>
    </source>
</evidence>
<dbReference type="Pfam" id="PF00781">
    <property type="entry name" value="DAGK_cat"/>
    <property type="match status" value="1"/>
</dbReference>
<dbReference type="InterPro" id="IPR050187">
    <property type="entry name" value="Lipid_Phosphate_FormReg"/>
</dbReference>
<dbReference type="InterPro" id="IPR036938">
    <property type="entry name" value="PAP2/HPO_sf"/>
</dbReference>
<feature type="transmembrane region" description="Helical" evidence="10">
    <location>
        <begin position="189"/>
        <end position="212"/>
    </location>
</feature>
<evidence type="ECO:0000256" key="2">
    <source>
        <dbReference type="ARBA" id="ARBA00005983"/>
    </source>
</evidence>
<keyword evidence="10" id="KW-0812">Transmembrane</keyword>
<dbReference type="InterPro" id="IPR000326">
    <property type="entry name" value="PAP2/HPO"/>
</dbReference>
<feature type="region of interest" description="Disordered" evidence="9">
    <location>
        <begin position="533"/>
        <end position="577"/>
    </location>
</feature>
<organism evidence="12 13">
    <name type="scientific">Microlunatus kandeliicorticis</name>
    <dbReference type="NCBI Taxonomy" id="1759536"/>
    <lineage>
        <taxon>Bacteria</taxon>
        <taxon>Bacillati</taxon>
        <taxon>Actinomycetota</taxon>
        <taxon>Actinomycetes</taxon>
        <taxon>Propionibacteriales</taxon>
        <taxon>Propionibacteriaceae</taxon>
        <taxon>Microlunatus</taxon>
    </lineage>
</organism>
<feature type="transmembrane region" description="Helical" evidence="10">
    <location>
        <begin position="12"/>
        <end position="38"/>
    </location>
</feature>
<comment type="caution">
    <text evidence="12">The sequence shown here is derived from an EMBL/GenBank/DDBJ whole genome shotgun (WGS) entry which is preliminary data.</text>
</comment>
<dbReference type="InterPro" id="IPR001206">
    <property type="entry name" value="Diacylglycerol_kinase_cat_dom"/>
</dbReference>
<evidence type="ECO:0000313" key="12">
    <source>
        <dbReference type="EMBL" id="MBA8793855.1"/>
    </source>
</evidence>
<evidence type="ECO:0000256" key="1">
    <source>
        <dbReference type="ARBA" id="ARBA00001946"/>
    </source>
</evidence>
<dbReference type="Pfam" id="PF01569">
    <property type="entry name" value="PAP2"/>
    <property type="match status" value="1"/>
</dbReference>